<dbReference type="Proteomes" id="UP000887540">
    <property type="component" value="Unplaced"/>
</dbReference>
<dbReference type="AlphaFoldDB" id="A0A914DMS4"/>
<feature type="compositionally biased region" description="Pro residues" evidence="1">
    <location>
        <begin position="136"/>
        <end position="148"/>
    </location>
</feature>
<evidence type="ECO:0000313" key="3">
    <source>
        <dbReference type="WBParaSite" id="ACRNAN_scaffold3179.g25143.t1"/>
    </source>
</evidence>
<evidence type="ECO:0000313" key="2">
    <source>
        <dbReference type="Proteomes" id="UP000887540"/>
    </source>
</evidence>
<sequence length="177" mass="18282">MITVITIQGQGSVTITITETITETITKTITETITETITITEITGAYASPLELMPLHLFLAVEVDVVVAAEEVDAQELLYLDQPKISAPLSQGYNNAPAPALPQIQPAPQGGYQQGGSAPPPPPPPQESYQQGGSTPPSPPPPPPPPSNPGSYGESAQPAPSSLVAPAPHPNPGKNVT</sequence>
<keyword evidence="2" id="KW-1185">Reference proteome</keyword>
<accession>A0A914DMS4</accession>
<feature type="region of interest" description="Disordered" evidence="1">
    <location>
        <begin position="88"/>
        <end position="177"/>
    </location>
</feature>
<dbReference type="WBParaSite" id="ACRNAN_scaffold3179.g25143.t1">
    <property type="protein sequence ID" value="ACRNAN_scaffold3179.g25143.t1"/>
    <property type="gene ID" value="ACRNAN_scaffold3179.g25143"/>
</dbReference>
<protein>
    <submittedName>
        <fullName evidence="3">Uncharacterized protein</fullName>
    </submittedName>
</protein>
<feature type="compositionally biased region" description="Low complexity" evidence="1">
    <location>
        <begin position="96"/>
        <end position="117"/>
    </location>
</feature>
<proteinExistence type="predicted"/>
<evidence type="ECO:0000256" key="1">
    <source>
        <dbReference type="SAM" id="MobiDB-lite"/>
    </source>
</evidence>
<name>A0A914DMS4_9BILA</name>
<organism evidence="2 3">
    <name type="scientific">Acrobeloides nanus</name>
    <dbReference type="NCBI Taxonomy" id="290746"/>
    <lineage>
        <taxon>Eukaryota</taxon>
        <taxon>Metazoa</taxon>
        <taxon>Ecdysozoa</taxon>
        <taxon>Nematoda</taxon>
        <taxon>Chromadorea</taxon>
        <taxon>Rhabditida</taxon>
        <taxon>Tylenchina</taxon>
        <taxon>Cephalobomorpha</taxon>
        <taxon>Cephaloboidea</taxon>
        <taxon>Cephalobidae</taxon>
        <taxon>Acrobeloides</taxon>
    </lineage>
</organism>
<reference evidence="3" key="1">
    <citation type="submission" date="2022-11" db="UniProtKB">
        <authorList>
            <consortium name="WormBaseParasite"/>
        </authorList>
    </citation>
    <scope>IDENTIFICATION</scope>
</reference>